<dbReference type="Pfam" id="PF13715">
    <property type="entry name" value="CarbopepD_reg_2"/>
    <property type="match status" value="1"/>
</dbReference>
<comment type="caution">
    <text evidence="1">The sequence shown here is derived from an EMBL/GenBank/DDBJ whole genome shotgun (WGS) entry which is preliminary data.</text>
</comment>
<dbReference type="eggNOG" id="COG4771">
    <property type="taxonomic scope" value="Bacteria"/>
</dbReference>
<evidence type="ECO:0000313" key="1">
    <source>
        <dbReference type="EMBL" id="EPR68680.1"/>
    </source>
</evidence>
<dbReference type="InterPro" id="IPR008969">
    <property type="entry name" value="CarboxyPept-like_regulatory"/>
</dbReference>
<dbReference type="EMBL" id="ATNM01000091">
    <property type="protein sequence ID" value="EPR68680.1"/>
    <property type="molecule type" value="Genomic_DNA"/>
</dbReference>
<reference evidence="1 2" key="1">
    <citation type="journal article" date="2013" name="Genome Announc.">
        <title>Draft Genome Sequence of Cyclobacterium qasimii Strain M12-11BT, Isolated from Arctic Marine Sediment.</title>
        <authorList>
            <person name="Shivaji S."/>
            <person name="Ara S."/>
            <person name="Singh A."/>
            <person name="Kumar Pinnaka A."/>
        </authorList>
    </citation>
    <scope>NUCLEOTIDE SEQUENCE [LARGE SCALE GENOMIC DNA]</scope>
    <source>
        <strain evidence="1 2">M12-11B</strain>
    </source>
</reference>
<keyword evidence="1" id="KW-0675">Receptor</keyword>
<dbReference type="AlphaFoldDB" id="S7VEP0"/>
<evidence type="ECO:0000313" key="2">
    <source>
        <dbReference type="Proteomes" id="UP000014974"/>
    </source>
</evidence>
<gene>
    <name evidence="1" type="ORF">ADICYQ_2066</name>
</gene>
<dbReference type="SUPFAM" id="SSF49464">
    <property type="entry name" value="Carboxypeptidase regulatory domain-like"/>
    <property type="match status" value="1"/>
</dbReference>
<accession>S7VEP0</accession>
<dbReference type="Proteomes" id="UP000014974">
    <property type="component" value="Unassembled WGS sequence"/>
</dbReference>
<dbReference type="STRING" id="641524.ADICYQ_2066"/>
<name>S7VEP0_9BACT</name>
<organism evidence="1 2">
    <name type="scientific">Cyclobacterium qasimii M12-11B</name>
    <dbReference type="NCBI Taxonomy" id="641524"/>
    <lineage>
        <taxon>Bacteria</taxon>
        <taxon>Pseudomonadati</taxon>
        <taxon>Bacteroidota</taxon>
        <taxon>Cytophagia</taxon>
        <taxon>Cytophagales</taxon>
        <taxon>Cyclobacteriaceae</taxon>
        <taxon>Cyclobacterium</taxon>
    </lineage>
</organism>
<sequence>MIGSNTAFFRYVCFLFVFVFFSSSFETIAQDISQVSGQVFDGESGEPLPGAAIYWENQPSRGTVTDQDGFFSLPVASLPNNLNISFLGYKLAVRSFKNKDELVDLKFF</sequence>
<dbReference type="RefSeq" id="WP_020888547.1">
    <property type="nucleotide sequence ID" value="NZ_ATNM01000091.1"/>
</dbReference>
<dbReference type="Gene3D" id="2.60.40.1120">
    <property type="entry name" value="Carboxypeptidase-like, regulatory domain"/>
    <property type="match status" value="1"/>
</dbReference>
<protein>
    <submittedName>
        <fullName evidence="1">TonB-dependent receptor</fullName>
    </submittedName>
</protein>
<proteinExistence type="predicted"/>